<feature type="non-terminal residue" evidence="1">
    <location>
        <position position="993"/>
    </location>
</feature>
<organism evidence="1 2">
    <name type="scientific">Kipferlia bialata</name>
    <dbReference type="NCBI Taxonomy" id="797122"/>
    <lineage>
        <taxon>Eukaryota</taxon>
        <taxon>Metamonada</taxon>
        <taxon>Carpediemonas-like organisms</taxon>
        <taxon>Kipferlia</taxon>
    </lineage>
</organism>
<accession>A0A9K3D2P9</accession>
<name>A0A9K3D2P9_9EUKA</name>
<sequence>TVTVGSDNAATTVTLTGGDYDAEVTNTGITLYGTTPATHYLKYTDTELELSTVATFKATTIDSISDGLLTIGNASSTLTIASTPTFSMDVTMASALEFNDATAATISMTDVTTATGPTLTVAGGTTSGATGGDVSIVGGNGGTTKGSVEIGVTTTEAVTIGSGTLATVDVETTGDITLKSSTTAQVVVGADIGLKGSLNYGSNAGVITSSASMSIDAPSAVLSVGTAATTVNVGSASTGIDINGSSVTVTGAAGLTLEAGAGDLSVTATSGNLVLYDVSDTKLTLGNTSDDTVIVGDTLSVGVNAITVLESNASGAVTLDSAVSQTLKIGTGVIPTSITVGQATMADLNLIGTDITMTGTVAIDTLNVPDSGVSTLAGLIVDLDTQDHKIHCAAVGSGAGDSISITAGQGITDGGALNLDSGSGTNSALNIGVTNADTITVGRSSATLVIDAPTVNAHGATLNLSATASLVANALTFDTGATITTAAGDLTIDTANDLYIQAPSTKFIYIGTDDNAAVHVGMLSMPLTSAGVLRPALETAATPFIIGGGKNTAGAGGNLSLRGGNATGTSGSVLLGDVDTTDVRLHSPMVQQSGTAVLTSASGVDTKVTAYAGQNVNVVASGVGDVVLSTANTLSVTLDSSASSITIDANGTTLVLDSTGHTFTGDVLVTSLTSPALTDLTIAASGSQTTIISGNVSLGDTTATGSFEIKDTLVYGNYSYTDVFVDGNLPGSPARSLNPDYDPKSRPVMVPLPEGWTSGLVTASISLDLDASDLGGRDHDTTKLLSLRQRYLPRGVTKASSAVPLSTYMTDAGQGSWLGNIGNKYTISTSGSLFVNHTHDGTKVDITTAVMSQVSLPLRSSGFGINTSTTGQADDAHINLMVSDTCSLLTEIVFVAKVLNEPQAYLAISAVGCTVTDSEGSDIPMYDDSGSSSGSANLSVRMFYNEFGTTSQTAIATADVFLSQTSGDSAYDPVLDNAVEVSTPATYDISLPA</sequence>
<evidence type="ECO:0000313" key="2">
    <source>
        <dbReference type="Proteomes" id="UP000265618"/>
    </source>
</evidence>
<dbReference type="Proteomes" id="UP000265618">
    <property type="component" value="Unassembled WGS sequence"/>
</dbReference>
<protein>
    <submittedName>
        <fullName evidence="1">Uncharacterized protein</fullName>
    </submittedName>
</protein>
<evidence type="ECO:0000313" key="1">
    <source>
        <dbReference type="EMBL" id="GIQ87155.1"/>
    </source>
</evidence>
<gene>
    <name evidence="1" type="ORF">KIPB_009140</name>
</gene>
<dbReference type="EMBL" id="BDIP01003017">
    <property type="protein sequence ID" value="GIQ87155.1"/>
    <property type="molecule type" value="Genomic_DNA"/>
</dbReference>
<reference evidence="1 2" key="1">
    <citation type="journal article" date="2018" name="PLoS ONE">
        <title>The draft genome of Kipferlia bialata reveals reductive genome evolution in fornicate parasites.</title>
        <authorList>
            <person name="Tanifuji G."/>
            <person name="Takabayashi S."/>
            <person name="Kume K."/>
            <person name="Takagi M."/>
            <person name="Nakayama T."/>
            <person name="Kamikawa R."/>
            <person name="Inagaki Y."/>
            <person name="Hashimoto T."/>
        </authorList>
    </citation>
    <scope>NUCLEOTIDE SEQUENCE [LARGE SCALE GENOMIC DNA]</scope>
    <source>
        <strain evidence="1">NY0173</strain>
    </source>
</reference>
<keyword evidence="2" id="KW-1185">Reference proteome</keyword>
<proteinExistence type="predicted"/>
<dbReference type="AlphaFoldDB" id="A0A9K3D2P9"/>
<comment type="caution">
    <text evidence="1">The sequence shown here is derived from an EMBL/GenBank/DDBJ whole genome shotgun (WGS) entry which is preliminary data.</text>
</comment>